<reference evidence="7" key="2">
    <citation type="journal article" date="2024" name="Plant">
        <title>Genomic evolution and insights into agronomic trait innovations of Sesamum species.</title>
        <authorList>
            <person name="Miao H."/>
            <person name="Wang L."/>
            <person name="Qu L."/>
            <person name="Liu H."/>
            <person name="Sun Y."/>
            <person name="Le M."/>
            <person name="Wang Q."/>
            <person name="Wei S."/>
            <person name="Zheng Y."/>
            <person name="Lin W."/>
            <person name="Duan Y."/>
            <person name="Cao H."/>
            <person name="Xiong S."/>
            <person name="Wang X."/>
            <person name="Wei L."/>
            <person name="Li C."/>
            <person name="Ma Q."/>
            <person name="Ju M."/>
            <person name="Zhao R."/>
            <person name="Li G."/>
            <person name="Mu C."/>
            <person name="Tian Q."/>
            <person name="Mei H."/>
            <person name="Zhang T."/>
            <person name="Gao T."/>
            <person name="Zhang H."/>
        </authorList>
    </citation>
    <scope>NUCLEOTIDE SEQUENCE</scope>
    <source>
        <strain evidence="7">KEN1</strain>
    </source>
</reference>
<dbReference type="GO" id="GO:0042545">
    <property type="term" value="P:cell wall modification"/>
    <property type="evidence" value="ECO:0007669"/>
    <property type="project" value="InterPro"/>
</dbReference>
<evidence type="ECO:0000256" key="1">
    <source>
        <dbReference type="ARBA" id="ARBA00005184"/>
    </source>
</evidence>
<comment type="catalytic activity">
    <reaction evidence="5">
        <text>[(1-&gt;4)-alpha-D-galacturonosyl methyl ester](n) + n H2O = [(1-&gt;4)-alpha-D-galacturonosyl](n) + n methanol + n H(+)</text>
        <dbReference type="Rhea" id="RHEA:22380"/>
        <dbReference type="Rhea" id="RHEA-COMP:14570"/>
        <dbReference type="Rhea" id="RHEA-COMP:14573"/>
        <dbReference type="ChEBI" id="CHEBI:15377"/>
        <dbReference type="ChEBI" id="CHEBI:15378"/>
        <dbReference type="ChEBI" id="CHEBI:17790"/>
        <dbReference type="ChEBI" id="CHEBI:140522"/>
        <dbReference type="ChEBI" id="CHEBI:140523"/>
        <dbReference type="EC" id="3.1.1.11"/>
    </reaction>
</comment>
<evidence type="ECO:0000256" key="4">
    <source>
        <dbReference type="ARBA" id="ARBA00023316"/>
    </source>
</evidence>
<keyword evidence="4" id="KW-0961">Cell wall biogenesis/degradation</keyword>
<dbReference type="InterPro" id="IPR012334">
    <property type="entry name" value="Pectin_lyas_fold"/>
</dbReference>
<evidence type="ECO:0000256" key="3">
    <source>
        <dbReference type="ARBA" id="ARBA00023085"/>
    </source>
</evidence>
<feature type="domain" description="Pectinesterase catalytic" evidence="6">
    <location>
        <begin position="66"/>
        <end position="212"/>
    </location>
</feature>
<evidence type="ECO:0000256" key="5">
    <source>
        <dbReference type="ARBA" id="ARBA00047928"/>
    </source>
</evidence>
<keyword evidence="3" id="KW-0063">Aspartyl esterase</keyword>
<evidence type="ECO:0000313" key="7">
    <source>
        <dbReference type="EMBL" id="KAL0457438.1"/>
    </source>
</evidence>
<dbReference type="GO" id="GO:0030599">
    <property type="term" value="F:pectinesterase activity"/>
    <property type="evidence" value="ECO:0007669"/>
    <property type="project" value="UniProtKB-EC"/>
</dbReference>
<gene>
    <name evidence="7" type="ORF">Slati_1083000</name>
</gene>
<comment type="caution">
    <text evidence="7">The sequence shown here is derived from an EMBL/GenBank/DDBJ whole genome shotgun (WGS) entry which is preliminary data.</text>
</comment>
<evidence type="ECO:0000256" key="2">
    <source>
        <dbReference type="ARBA" id="ARBA00022801"/>
    </source>
</evidence>
<dbReference type="PANTHER" id="PTHR31707">
    <property type="entry name" value="PECTINESTERASE"/>
    <property type="match status" value="1"/>
</dbReference>
<keyword evidence="2" id="KW-0378">Hydrolase</keyword>
<name>A0AAW2XTK3_9LAMI</name>
<reference evidence="7" key="1">
    <citation type="submission" date="2020-06" db="EMBL/GenBank/DDBJ databases">
        <authorList>
            <person name="Li T."/>
            <person name="Hu X."/>
            <person name="Zhang T."/>
            <person name="Song X."/>
            <person name="Zhang H."/>
            <person name="Dai N."/>
            <person name="Sheng W."/>
            <person name="Hou X."/>
            <person name="Wei L."/>
        </authorList>
    </citation>
    <scope>NUCLEOTIDE SEQUENCE</scope>
    <source>
        <strain evidence="7">KEN1</strain>
        <tissue evidence="7">Leaf</tissue>
    </source>
</reference>
<evidence type="ECO:0000259" key="6">
    <source>
        <dbReference type="Pfam" id="PF01095"/>
    </source>
</evidence>
<proteinExistence type="predicted"/>
<dbReference type="Pfam" id="PF01095">
    <property type="entry name" value="Pectinesterase"/>
    <property type="match status" value="1"/>
</dbReference>
<dbReference type="SUPFAM" id="SSF51126">
    <property type="entry name" value="Pectin lyase-like"/>
    <property type="match status" value="1"/>
</dbReference>
<organism evidence="7">
    <name type="scientific">Sesamum latifolium</name>
    <dbReference type="NCBI Taxonomy" id="2727402"/>
    <lineage>
        <taxon>Eukaryota</taxon>
        <taxon>Viridiplantae</taxon>
        <taxon>Streptophyta</taxon>
        <taxon>Embryophyta</taxon>
        <taxon>Tracheophyta</taxon>
        <taxon>Spermatophyta</taxon>
        <taxon>Magnoliopsida</taxon>
        <taxon>eudicotyledons</taxon>
        <taxon>Gunneridae</taxon>
        <taxon>Pentapetalae</taxon>
        <taxon>asterids</taxon>
        <taxon>lamiids</taxon>
        <taxon>Lamiales</taxon>
        <taxon>Pedaliaceae</taxon>
        <taxon>Sesamum</taxon>
    </lineage>
</organism>
<dbReference type="InterPro" id="IPR000070">
    <property type="entry name" value="Pectinesterase_cat"/>
</dbReference>
<dbReference type="InterPro" id="IPR011050">
    <property type="entry name" value="Pectin_lyase_fold/virulence"/>
</dbReference>
<accession>A0AAW2XTK3</accession>
<protein>
    <submittedName>
        <fullName evidence="7">Pectinesterase/pectinesterase inhibitor 58</fullName>
    </submittedName>
</protein>
<dbReference type="EMBL" id="JACGWN010000003">
    <property type="protein sequence ID" value="KAL0457438.1"/>
    <property type="molecule type" value="Genomic_DNA"/>
</dbReference>
<comment type="pathway">
    <text evidence="1">Glycan metabolism; pectin degradation; 2-dehydro-3-deoxy-D-gluconate from pectin: step 1/5.</text>
</comment>
<dbReference type="AlphaFoldDB" id="A0AAW2XTK3"/>
<dbReference type="Gene3D" id="2.160.20.10">
    <property type="entry name" value="Single-stranded right-handed beta-helix, Pectin lyase-like"/>
    <property type="match status" value="1"/>
</dbReference>
<sequence length="231" mass="25273">MQTGSSPRTSALRTLPGRLSTKQWPFAYPATNPSFSTSAWMASRTLSTPTPTVSTTATAPSPAPLTFIFGDAAAVFQNCKMIVRKPMANQGCMVTAQGRKERRSTGATVLQNCHIMAEPAFLSTVPPLKAYLGRPWKEFSRTIIMQSLIDGFIAPEGWSVWQGTFALDTLYYGEFKNRGPGSDMSRRVRWKGIQTITPAIAESFTPARLFAGDQWVTQSGIPYVPGMIPNV</sequence>